<evidence type="ECO:0000313" key="3">
    <source>
        <dbReference type="EMBL" id="NUC74062.1"/>
    </source>
</evidence>
<keyword evidence="5" id="KW-1185">Reference proteome</keyword>
<evidence type="ECO:0000313" key="4">
    <source>
        <dbReference type="Proteomes" id="UP000728647"/>
    </source>
</evidence>
<evidence type="ECO:0000259" key="1">
    <source>
        <dbReference type="Pfam" id="PF01575"/>
    </source>
</evidence>
<dbReference type="SUPFAM" id="SSF54637">
    <property type="entry name" value="Thioesterase/thiol ester dehydrase-isomerase"/>
    <property type="match status" value="1"/>
</dbReference>
<name>A0A8J8GKR1_9EURY</name>
<proteinExistence type="predicted"/>
<gene>
    <name evidence="2" type="ORF">HT576_03565</name>
    <name evidence="3" type="ORF">HTZ84_17440</name>
</gene>
<dbReference type="Proteomes" id="UP000728647">
    <property type="component" value="Unassembled WGS sequence"/>
</dbReference>
<dbReference type="InterPro" id="IPR029069">
    <property type="entry name" value="HotDog_dom_sf"/>
</dbReference>
<protein>
    <submittedName>
        <fullName evidence="2">Dehydratase</fullName>
    </submittedName>
</protein>
<dbReference type="Proteomes" id="UP001016761">
    <property type="component" value="Unassembled WGS sequence"/>
</dbReference>
<dbReference type="EMBL" id="JABUQZ010000001">
    <property type="protein sequence ID" value="NUC74062.1"/>
    <property type="molecule type" value="Genomic_DNA"/>
</dbReference>
<dbReference type="RefSeq" id="WP_174681840.1">
    <property type="nucleotide sequence ID" value="NZ_JABUQZ010000001.1"/>
</dbReference>
<dbReference type="EMBL" id="JABURA010000001">
    <property type="protein sequence ID" value="NUB90112.1"/>
    <property type="molecule type" value="Genomic_DNA"/>
</dbReference>
<evidence type="ECO:0000313" key="5">
    <source>
        <dbReference type="Proteomes" id="UP001016761"/>
    </source>
</evidence>
<accession>A0A8J8GKR1</accession>
<organism evidence="2 4">
    <name type="scientific">Haloterrigena gelatinilytica</name>
    <dbReference type="NCBI Taxonomy" id="2741724"/>
    <lineage>
        <taxon>Archaea</taxon>
        <taxon>Methanobacteriati</taxon>
        <taxon>Methanobacteriota</taxon>
        <taxon>Stenosarchaea group</taxon>
        <taxon>Halobacteria</taxon>
        <taxon>Halobacteriales</taxon>
        <taxon>Natrialbaceae</taxon>
        <taxon>Haloterrigena</taxon>
    </lineage>
</organism>
<dbReference type="PANTHER" id="PTHR43437">
    <property type="entry name" value="HYDROXYACYL-THIOESTER DEHYDRATASE TYPE 2, MITOCHONDRIAL-RELATED"/>
    <property type="match status" value="1"/>
</dbReference>
<dbReference type="AlphaFoldDB" id="A0A8J8GKR1"/>
<sequence length="141" mass="16039">MSRPVEGETHTFERTFTTDDVERFAELSRDRQPIHTEPDEDGRLMVHGLLTATLPTKIGGDLEVLARSMDLEFRRPVYTGQRITCTWTFESVDERDDRYVIDVEVTCERDGAGEDGNESRDEDDGETVLAGSVEGIIWKDE</sequence>
<dbReference type="Pfam" id="PF01575">
    <property type="entry name" value="MaoC_dehydratas"/>
    <property type="match status" value="1"/>
</dbReference>
<dbReference type="GO" id="GO:0019171">
    <property type="term" value="F:(3R)-hydroxyacyl-[acyl-carrier-protein] dehydratase activity"/>
    <property type="evidence" value="ECO:0007669"/>
    <property type="project" value="TreeGrafter"/>
</dbReference>
<dbReference type="Gene3D" id="3.10.129.10">
    <property type="entry name" value="Hotdog Thioesterase"/>
    <property type="match status" value="1"/>
</dbReference>
<dbReference type="OrthoDB" id="167740at2157"/>
<evidence type="ECO:0000313" key="2">
    <source>
        <dbReference type="EMBL" id="NUB90112.1"/>
    </source>
</evidence>
<reference evidence="2 5" key="1">
    <citation type="submission" date="2020-06" db="EMBL/GenBank/DDBJ databases">
        <title>Haloterrigena sp. nov., an extremely halophilic archaeon isolated from a saline sediment.</title>
        <authorList>
            <person name="Liu B.-B."/>
        </authorList>
    </citation>
    <scope>NUCLEOTIDE SEQUENCE</scope>
    <source>
        <strain evidence="2">SYSU A121-1</strain>
        <strain evidence="3 5">SYSU A558-1</strain>
    </source>
</reference>
<dbReference type="PANTHER" id="PTHR43437:SF3">
    <property type="entry name" value="HYDROXYACYL-THIOESTER DEHYDRATASE TYPE 2, MITOCHONDRIAL"/>
    <property type="match status" value="1"/>
</dbReference>
<dbReference type="InterPro" id="IPR002539">
    <property type="entry name" value="MaoC-like_dom"/>
</dbReference>
<feature type="domain" description="MaoC-like" evidence="1">
    <location>
        <begin position="12"/>
        <end position="106"/>
    </location>
</feature>
<dbReference type="InterPro" id="IPR050965">
    <property type="entry name" value="UPF0336/Enoyl-CoA_hydratase"/>
</dbReference>
<dbReference type="GO" id="GO:0006633">
    <property type="term" value="P:fatty acid biosynthetic process"/>
    <property type="evidence" value="ECO:0007669"/>
    <property type="project" value="TreeGrafter"/>
</dbReference>
<comment type="caution">
    <text evidence="2">The sequence shown here is derived from an EMBL/GenBank/DDBJ whole genome shotgun (WGS) entry which is preliminary data.</text>
</comment>